<organism evidence="1 2">
    <name type="scientific">Effrenium voratum</name>
    <dbReference type="NCBI Taxonomy" id="2562239"/>
    <lineage>
        <taxon>Eukaryota</taxon>
        <taxon>Sar</taxon>
        <taxon>Alveolata</taxon>
        <taxon>Dinophyceae</taxon>
        <taxon>Suessiales</taxon>
        <taxon>Symbiodiniaceae</taxon>
        <taxon>Effrenium</taxon>
    </lineage>
</organism>
<dbReference type="EMBL" id="CAUJNA010003261">
    <property type="protein sequence ID" value="CAJ1397317.1"/>
    <property type="molecule type" value="Genomic_DNA"/>
</dbReference>
<name>A0AA36J1D9_9DINO</name>
<protein>
    <submittedName>
        <fullName evidence="1">Uncharacterized protein</fullName>
    </submittedName>
</protein>
<gene>
    <name evidence="1" type="ORF">EVOR1521_LOCUS21359</name>
</gene>
<proteinExistence type="predicted"/>
<comment type="caution">
    <text evidence="1">The sequence shown here is derived from an EMBL/GenBank/DDBJ whole genome shotgun (WGS) entry which is preliminary data.</text>
</comment>
<sequence length="109" mass="12304">MLVIKQEAVKNPAQTDPWIAEEWEVSPHEVTDVQRGAEQTSFGLGAQCLETIFKVLDVLASDVKEQLEKKVDQMVEEKLNRLLDEDLRRAKIAAAKAEARQSESRDAEL</sequence>
<reference evidence="1" key="1">
    <citation type="submission" date="2023-08" db="EMBL/GenBank/DDBJ databases">
        <authorList>
            <person name="Chen Y."/>
            <person name="Shah S."/>
            <person name="Dougan E. K."/>
            <person name="Thang M."/>
            <person name="Chan C."/>
        </authorList>
    </citation>
    <scope>NUCLEOTIDE SEQUENCE</scope>
</reference>
<accession>A0AA36J1D9</accession>
<dbReference type="Proteomes" id="UP001178507">
    <property type="component" value="Unassembled WGS sequence"/>
</dbReference>
<dbReference type="AlphaFoldDB" id="A0AA36J1D9"/>
<keyword evidence="2" id="KW-1185">Reference proteome</keyword>
<evidence type="ECO:0000313" key="2">
    <source>
        <dbReference type="Proteomes" id="UP001178507"/>
    </source>
</evidence>
<evidence type="ECO:0000313" key="1">
    <source>
        <dbReference type="EMBL" id="CAJ1397317.1"/>
    </source>
</evidence>